<organism evidence="1 2">
    <name type="scientific">Rubus argutus</name>
    <name type="common">Southern blackberry</name>
    <dbReference type="NCBI Taxonomy" id="59490"/>
    <lineage>
        <taxon>Eukaryota</taxon>
        <taxon>Viridiplantae</taxon>
        <taxon>Streptophyta</taxon>
        <taxon>Embryophyta</taxon>
        <taxon>Tracheophyta</taxon>
        <taxon>Spermatophyta</taxon>
        <taxon>Magnoliopsida</taxon>
        <taxon>eudicotyledons</taxon>
        <taxon>Gunneridae</taxon>
        <taxon>Pentapetalae</taxon>
        <taxon>rosids</taxon>
        <taxon>fabids</taxon>
        <taxon>Rosales</taxon>
        <taxon>Rosaceae</taxon>
        <taxon>Rosoideae</taxon>
        <taxon>Rosoideae incertae sedis</taxon>
        <taxon>Rubus</taxon>
    </lineage>
</organism>
<evidence type="ECO:0000313" key="1">
    <source>
        <dbReference type="EMBL" id="KAK9913294.1"/>
    </source>
</evidence>
<accession>A0AAW1W227</accession>
<gene>
    <name evidence="1" type="ORF">M0R45_037116</name>
</gene>
<evidence type="ECO:0000313" key="2">
    <source>
        <dbReference type="Proteomes" id="UP001457282"/>
    </source>
</evidence>
<sequence length="81" mass="8756">MRGLAPYKSIEQSIAGEQIGPVPEPLHFIEQLGCKVGLSDMDISRNRSVQKGLAALRNGVVRVQNKAVELILSIGGDELDE</sequence>
<reference evidence="1 2" key="1">
    <citation type="journal article" date="2023" name="G3 (Bethesda)">
        <title>A chromosome-length genome assembly and annotation of blackberry (Rubus argutus, cv. 'Hillquist').</title>
        <authorList>
            <person name="Bruna T."/>
            <person name="Aryal R."/>
            <person name="Dudchenko O."/>
            <person name="Sargent D.J."/>
            <person name="Mead D."/>
            <person name="Buti M."/>
            <person name="Cavallini A."/>
            <person name="Hytonen T."/>
            <person name="Andres J."/>
            <person name="Pham M."/>
            <person name="Weisz D."/>
            <person name="Mascagni F."/>
            <person name="Usai G."/>
            <person name="Natali L."/>
            <person name="Bassil N."/>
            <person name="Fernandez G.E."/>
            <person name="Lomsadze A."/>
            <person name="Armour M."/>
            <person name="Olukolu B."/>
            <person name="Poorten T."/>
            <person name="Britton C."/>
            <person name="Davik J."/>
            <person name="Ashrafi H."/>
            <person name="Aiden E.L."/>
            <person name="Borodovsky M."/>
            <person name="Worthington M."/>
        </authorList>
    </citation>
    <scope>NUCLEOTIDE SEQUENCE [LARGE SCALE GENOMIC DNA]</scope>
    <source>
        <strain evidence="1">PI 553951</strain>
    </source>
</reference>
<protein>
    <submittedName>
        <fullName evidence="1">Uncharacterized protein</fullName>
    </submittedName>
</protein>
<dbReference type="EMBL" id="JBEDUW010000007">
    <property type="protein sequence ID" value="KAK9913294.1"/>
    <property type="molecule type" value="Genomic_DNA"/>
</dbReference>
<dbReference type="Proteomes" id="UP001457282">
    <property type="component" value="Unassembled WGS sequence"/>
</dbReference>
<keyword evidence="2" id="KW-1185">Reference proteome</keyword>
<comment type="caution">
    <text evidence="1">The sequence shown here is derived from an EMBL/GenBank/DDBJ whole genome shotgun (WGS) entry which is preliminary data.</text>
</comment>
<name>A0AAW1W227_RUBAR</name>
<dbReference type="AlphaFoldDB" id="A0AAW1W227"/>
<proteinExistence type="predicted"/>